<dbReference type="RefSeq" id="WP_191174226.1">
    <property type="nucleotide sequence ID" value="NZ_JACWMW010000001.1"/>
</dbReference>
<dbReference type="Pfam" id="PF00392">
    <property type="entry name" value="GntR"/>
    <property type="match status" value="1"/>
</dbReference>
<evidence type="ECO:0000313" key="6">
    <source>
        <dbReference type="Proteomes" id="UP000618754"/>
    </source>
</evidence>
<dbReference type="Gene3D" id="3.40.50.2300">
    <property type="match status" value="2"/>
</dbReference>
<dbReference type="CDD" id="cd07377">
    <property type="entry name" value="WHTH_GntR"/>
    <property type="match status" value="1"/>
</dbReference>
<dbReference type="PANTHER" id="PTHR38445:SF10">
    <property type="entry name" value="GNTR-FAMILY TRANSCRIPTIONAL REGULATOR"/>
    <property type="match status" value="1"/>
</dbReference>
<dbReference type="InterPro" id="IPR000524">
    <property type="entry name" value="Tscrpt_reg_HTH_GntR"/>
</dbReference>
<protein>
    <submittedName>
        <fullName evidence="5">GntR family transcriptional regulator</fullName>
    </submittedName>
</protein>
<keyword evidence="2" id="KW-0238">DNA-binding</keyword>
<name>A0ABR7X3J4_9SPHI</name>
<evidence type="ECO:0000313" key="5">
    <source>
        <dbReference type="EMBL" id="MBD1384347.1"/>
    </source>
</evidence>
<proteinExistence type="predicted"/>
<dbReference type="Proteomes" id="UP000618754">
    <property type="component" value="Unassembled WGS sequence"/>
</dbReference>
<keyword evidence="3" id="KW-0804">Transcription</keyword>
<evidence type="ECO:0000256" key="1">
    <source>
        <dbReference type="ARBA" id="ARBA00023015"/>
    </source>
</evidence>
<evidence type="ECO:0000259" key="4">
    <source>
        <dbReference type="PROSITE" id="PS50949"/>
    </source>
</evidence>
<comment type="caution">
    <text evidence="5">The sequence shown here is derived from an EMBL/GenBank/DDBJ whole genome shotgun (WGS) entry which is preliminary data.</text>
</comment>
<evidence type="ECO:0000256" key="3">
    <source>
        <dbReference type="ARBA" id="ARBA00023163"/>
    </source>
</evidence>
<reference evidence="5 6" key="1">
    <citation type="submission" date="2020-09" db="EMBL/GenBank/DDBJ databases">
        <title>Novel species of Mucilaginibacter isolated from a glacier on the Tibetan Plateau.</title>
        <authorList>
            <person name="Liu Q."/>
            <person name="Xin Y.-H."/>
        </authorList>
    </citation>
    <scope>NUCLEOTIDE SEQUENCE [LARGE SCALE GENOMIC DNA]</scope>
    <source>
        <strain evidence="5 6">CGMCC 1.13878</strain>
    </source>
</reference>
<evidence type="ECO:0000256" key="2">
    <source>
        <dbReference type="ARBA" id="ARBA00023125"/>
    </source>
</evidence>
<dbReference type="EMBL" id="JACWMW010000001">
    <property type="protein sequence ID" value="MBD1384347.1"/>
    <property type="molecule type" value="Genomic_DNA"/>
</dbReference>
<organism evidence="5 6">
    <name type="scientific">Mucilaginibacter rigui</name>
    <dbReference type="NCBI Taxonomy" id="534635"/>
    <lineage>
        <taxon>Bacteria</taxon>
        <taxon>Pseudomonadati</taxon>
        <taxon>Bacteroidota</taxon>
        <taxon>Sphingobacteriia</taxon>
        <taxon>Sphingobacteriales</taxon>
        <taxon>Sphingobacteriaceae</taxon>
        <taxon>Mucilaginibacter</taxon>
    </lineage>
</organism>
<dbReference type="SUPFAM" id="SSF46785">
    <property type="entry name" value="Winged helix' DNA-binding domain"/>
    <property type="match status" value="1"/>
</dbReference>
<accession>A0ABR7X3J4</accession>
<keyword evidence="1" id="KW-0805">Transcription regulation</keyword>
<dbReference type="InterPro" id="IPR036390">
    <property type="entry name" value="WH_DNA-bd_sf"/>
</dbReference>
<dbReference type="SUPFAM" id="SSF53822">
    <property type="entry name" value="Periplasmic binding protein-like I"/>
    <property type="match status" value="1"/>
</dbReference>
<sequence>MRNYLKILRIDEYSITPYYAQIYNSILRAIEDKLIDKDDILPSINDLSIALDISRNTITRAYNDLKKIGVINSVPGKGYFISNTRVDQSVKVLLLFNKLSSHKKLLYDAFAGALSQKASIDFYIYNSNFNFFKKLLLEKQEKYDKVVIVPHFRDKADNAFEVINEVPKEKLILLGKLVDGVTGEFGAVYEDFENDIFNALVNLIEKIRQYTSLTIIFPKQSYFSTDILIGFLNFCKVYNCDYDIISDLKTQPIQKSTLYITLTEDDLVELIDKALSLEYKVGEDVGIISYNETALKRLILNGITTISTDFRFMGEKAAELVLNNSKEHLKVPFNTIIRKSL</sequence>
<keyword evidence="6" id="KW-1185">Reference proteome</keyword>
<dbReference type="Pfam" id="PF13377">
    <property type="entry name" value="Peripla_BP_3"/>
    <property type="match status" value="1"/>
</dbReference>
<dbReference type="InterPro" id="IPR028082">
    <property type="entry name" value="Peripla_BP_I"/>
</dbReference>
<dbReference type="InterPro" id="IPR046335">
    <property type="entry name" value="LacI/GalR-like_sensor"/>
</dbReference>
<dbReference type="PROSITE" id="PS50949">
    <property type="entry name" value="HTH_GNTR"/>
    <property type="match status" value="1"/>
</dbReference>
<dbReference type="SMART" id="SM00345">
    <property type="entry name" value="HTH_GNTR"/>
    <property type="match status" value="1"/>
</dbReference>
<dbReference type="InterPro" id="IPR036388">
    <property type="entry name" value="WH-like_DNA-bd_sf"/>
</dbReference>
<dbReference type="PANTHER" id="PTHR38445">
    <property type="entry name" value="HTH-TYPE TRANSCRIPTIONAL REPRESSOR YTRA"/>
    <property type="match status" value="1"/>
</dbReference>
<dbReference type="Gene3D" id="1.10.10.10">
    <property type="entry name" value="Winged helix-like DNA-binding domain superfamily/Winged helix DNA-binding domain"/>
    <property type="match status" value="1"/>
</dbReference>
<feature type="domain" description="HTH gntR-type" evidence="4">
    <location>
        <begin position="16"/>
        <end position="84"/>
    </location>
</feature>
<gene>
    <name evidence="5" type="ORF">IDJ75_03585</name>
</gene>